<gene>
    <name evidence="1" type="ORF">FOT63_24680</name>
</gene>
<proteinExistence type="predicted"/>
<accession>A0A9X9G0B4</accession>
<protein>
    <submittedName>
        <fullName evidence="1">Uncharacterized protein</fullName>
    </submittedName>
</protein>
<dbReference type="Proteomes" id="UP000321307">
    <property type="component" value="Unassembled WGS sequence"/>
</dbReference>
<dbReference type="RefSeq" id="WP_147839187.1">
    <property type="nucleotide sequence ID" value="NZ_VOUP01000052.1"/>
</dbReference>
<sequence length="106" mass="11609">MASTTGRRKYSEIQMRKTTFSVLACSVNIISSESNHPMLAIITTSNNAVISTVKDLVEVGFITVEELLSLAIEQVKNCDAISLRHVLPHAILNELIAAHNSISKEM</sequence>
<comment type="caution">
    <text evidence="1">The sequence shown here is derived from an EMBL/GenBank/DDBJ whole genome shotgun (WGS) entry which is preliminary data.</text>
</comment>
<dbReference type="EMBL" id="VOUP01000052">
    <property type="protein sequence ID" value="TXE22813.1"/>
    <property type="molecule type" value="Genomic_DNA"/>
</dbReference>
<dbReference type="AlphaFoldDB" id="A0A9X9G0B4"/>
<organism evidence="1 2">
    <name type="scientific">Serratia ureilytica</name>
    <dbReference type="NCBI Taxonomy" id="300181"/>
    <lineage>
        <taxon>Bacteria</taxon>
        <taxon>Pseudomonadati</taxon>
        <taxon>Pseudomonadota</taxon>
        <taxon>Gammaproteobacteria</taxon>
        <taxon>Enterobacterales</taxon>
        <taxon>Yersiniaceae</taxon>
        <taxon>Serratia</taxon>
    </lineage>
</organism>
<evidence type="ECO:0000313" key="1">
    <source>
        <dbReference type="EMBL" id="TXE22813.1"/>
    </source>
</evidence>
<evidence type="ECO:0000313" key="2">
    <source>
        <dbReference type="Proteomes" id="UP000321307"/>
    </source>
</evidence>
<name>A0A9X9G0B4_9GAMM</name>
<reference evidence="1 2" key="1">
    <citation type="submission" date="2019-07" db="EMBL/GenBank/DDBJ databases">
        <title>Serratia strains were isolated from fresh produce.</title>
        <authorList>
            <person name="Cho G.-S."/>
            <person name="Stein M."/>
            <person name="Lee W."/>
            <person name="Suh S.H."/>
            <person name="Franz C.M.A.P."/>
        </authorList>
    </citation>
    <scope>NUCLEOTIDE SEQUENCE [LARGE SCALE GENOMIC DNA]</scope>
    <source>
        <strain evidence="1 2">S17</strain>
    </source>
</reference>